<protein>
    <submittedName>
        <fullName evidence="1">Uncharacterized protein</fullName>
    </submittedName>
</protein>
<dbReference type="Proteomes" id="UP000590749">
    <property type="component" value="Unassembled WGS sequence"/>
</dbReference>
<dbReference type="EMBL" id="JACHXF010000006">
    <property type="protein sequence ID" value="MBB3095740.1"/>
    <property type="molecule type" value="Genomic_DNA"/>
</dbReference>
<comment type="caution">
    <text evidence="1">The sequence shown here is derived from an EMBL/GenBank/DDBJ whole genome shotgun (WGS) entry which is preliminary data.</text>
</comment>
<gene>
    <name evidence="1" type="ORF">FHR83_003410</name>
</gene>
<accession>A0A7W5FEV8</accession>
<dbReference type="AlphaFoldDB" id="A0A7W5FEV8"/>
<proteinExistence type="predicted"/>
<name>A0A7W5FEV8_9ACTN</name>
<reference evidence="1 2" key="1">
    <citation type="submission" date="2020-08" db="EMBL/GenBank/DDBJ databases">
        <title>Genomic Encyclopedia of Type Strains, Phase III (KMG-III): the genomes of soil and plant-associated and newly described type strains.</title>
        <authorList>
            <person name="Whitman W."/>
        </authorList>
    </citation>
    <scope>NUCLEOTIDE SEQUENCE [LARGE SCALE GENOMIC DNA]</scope>
    <source>
        <strain evidence="1 2">CECT 3287</strain>
    </source>
</reference>
<keyword evidence="2" id="KW-1185">Reference proteome</keyword>
<sequence>MRPSTRRRNQVLGRGPSGPTDHWLYVPSEYLGCGWYGMAWVTLENAQFGLSGSPPKS</sequence>
<organism evidence="1 2">
    <name type="scientific">Actinoplanes campanulatus</name>
    <dbReference type="NCBI Taxonomy" id="113559"/>
    <lineage>
        <taxon>Bacteria</taxon>
        <taxon>Bacillati</taxon>
        <taxon>Actinomycetota</taxon>
        <taxon>Actinomycetes</taxon>
        <taxon>Micromonosporales</taxon>
        <taxon>Micromonosporaceae</taxon>
        <taxon>Actinoplanes</taxon>
    </lineage>
</organism>
<dbReference type="RefSeq" id="WP_183220676.1">
    <property type="nucleotide sequence ID" value="NZ_BMPW01000004.1"/>
</dbReference>
<evidence type="ECO:0000313" key="2">
    <source>
        <dbReference type="Proteomes" id="UP000590749"/>
    </source>
</evidence>
<evidence type="ECO:0000313" key="1">
    <source>
        <dbReference type="EMBL" id="MBB3095740.1"/>
    </source>
</evidence>